<organism evidence="1">
    <name type="scientific">Rhizophora mucronata</name>
    <name type="common">Asiatic mangrove</name>
    <dbReference type="NCBI Taxonomy" id="61149"/>
    <lineage>
        <taxon>Eukaryota</taxon>
        <taxon>Viridiplantae</taxon>
        <taxon>Streptophyta</taxon>
        <taxon>Embryophyta</taxon>
        <taxon>Tracheophyta</taxon>
        <taxon>Spermatophyta</taxon>
        <taxon>Magnoliopsida</taxon>
        <taxon>eudicotyledons</taxon>
        <taxon>Gunneridae</taxon>
        <taxon>Pentapetalae</taxon>
        <taxon>rosids</taxon>
        <taxon>fabids</taxon>
        <taxon>Malpighiales</taxon>
        <taxon>Rhizophoraceae</taxon>
        <taxon>Rhizophora</taxon>
    </lineage>
</organism>
<name>A0A2P2QVL2_RHIMU</name>
<evidence type="ECO:0000313" key="1">
    <source>
        <dbReference type="EMBL" id="MBX71050.1"/>
    </source>
</evidence>
<sequence>MLVNLLQEFLILILHLPFDHSSPKWCTSVQVQMKCSLVFVIFLTCFSVKIVLRSSQKL</sequence>
<reference evidence="1" key="1">
    <citation type="submission" date="2018-02" db="EMBL/GenBank/DDBJ databases">
        <title>Rhizophora mucronata_Transcriptome.</title>
        <authorList>
            <person name="Meera S.P."/>
            <person name="Sreeshan A."/>
            <person name="Augustine A."/>
        </authorList>
    </citation>
    <scope>NUCLEOTIDE SEQUENCE</scope>
    <source>
        <tissue evidence="1">Leaf</tissue>
    </source>
</reference>
<accession>A0A2P2QVL2</accession>
<protein>
    <submittedName>
        <fullName evidence="1">Uncharacterized protein</fullName>
    </submittedName>
</protein>
<dbReference type="EMBL" id="GGEC01090566">
    <property type="protein sequence ID" value="MBX71050.1"/>
    <property type="molecule type" value="Transcribed_RNA"/>
</dbReference>
<dbReference type="AlphaFoldDB" id="A0A2P2QVL2"/>
<proteinExistence type="predicted"/>